<name>A0AAW9JVZ8_CARML</name>
<comment type="function">
    <text evidence="11">Plays a major role in protein secretion by helping the post-translocational extracellular folding of several secreted proteins.</text>
</comment>
<keyword evidence="10 11" id="KW-0449">Lipoprotein</keyword>
<sequence>MKKKLIISGAVFLGLLITGCTNSSATVASTTAGKVTQEELYQEMKANYGESTLQTMLIEQVLAKKYGDSATTKKVNAKFNEVAEMYGGTEAFESILVQYGYANGAAYKATIKQNLLIEAAVKDKTNLTDADYKELWENSLYFQTILVADEDTAKEVITKLDAGEKFKDLAAEYSTDTTTSKNGGDAGFYNISTGTTYDTTVTDAAAKLNDGDFTKTAISTDAGFYVVNMVVNPTSTSKTWQDYQSELTEMAVTANLADSTFTTEILTTLLKAANVQIKDSDLENALSAYLTPTTTSSSAVTSDSSTDETTTTSTTDSE</sequence>
<dbReference type="Proteomes" id="UP001290462">
    <property type="component" value="Unassembled WGS sequence"/>
</dbReference>
<dbReference type="Pfam" id="PF13616">
    <property type="entry name" value="Rotamase_3"/>
    <property type="match status" value="1"/>
</dbReference>
<dbReference type="EC" id="5.2.1.8" evidence="11"/>
<evidence type="ECO:0000313" key="15">
    <source>
        <dbReference type="EMBL" id="MDZ5757661.1"/>
    </source>
</evidence>
<evidence type="ECO:0000256" key="4">
    <source>
        <dbReference type="ARBA" id="ARBA00022475"/>
    </source>
</evidence>
<dbReference type="PANTHER" id="PTHR47245:SF1">
    <property type="entry name" value="FOLDASE PROTEIN PRSA"/>
    <property type="match status" value="1"/>
</dbReference>
<feature type="chain" id="PRO_5043645426" description="Foldase protein PrsA" evidence="13">
    <location>
        <begin position="26"/>
        <end position="318"/>
    </location>
</feature>
<evidence type="ECO:0000256" key="12">
    <source>
        <dbReference type="SAM" id="MobiDB-lite"/>
    </source>
</evidence>
<dbReference type="PROSITE" id="PS51257">
    <property type="entry name" value="PROKAR_LIPOPROTEIN"/>
    <property type="match status" value="1"/>
</dbReference>
<dbReference type="SUPFAM" id="SSF54534">
    <property type="entry name" value="FKBP-like"/>
    <property type="match status" value="1"/>
</dbReference>
<dbReference type="GO" id="GO:0005886">
    <property type="term" value="C:plasma membrane"/>
    <property type="evidence" value="ECO:0007669"/>
    <property type="project" value="UniProtKB-SubCell"/>
</dbReference>
<dbReference type="Gene3D" id="3.10.50.40">
    <property type="match status" value="1"/>
</dbReference>
<comment type="catalytic activity">
    <reaction evidence="1 11">
        <text>[protein]-peptidylproline (omega=180) = [protein]-peptidylproline (omega=0)</text>
        <dbReference type="Rhea" id="RHEA:16237"/>
        <dbReference type="Rhea" id="RHEA-COMP:10747"/>
        <dbReference type="Rhea" id="RHEA-COMP:10748"/>
        <dbReference type="ChEBI" id="CHEBI:83833"/>
        <dbReference type="ChEBI" id="CHEBI:83834"/>
        <dbReference type="EC" id="5.2.1.8"/>
    </reaction>
</comment>
<evidence type="ECO:0000256" key="11">
    <source>
        <dbReference type="HAMAP-Rule" id="MF_01145"/>
    </source>
</evidence>
<dbReference type="PROSITE" id="PS50198">
    <property type="entry name" value="PPIC_PPIASE_2"/>
    <property type="match status" value="1"/>
</dbReference>
<evidence type="ECO:0000256" key="8">
    <source>
        <dbReference type="ARBA" id="ARBA00023139"/>
    </source>
</evidence>
<comment type="subcellular location">
    <subcellularLocation>
        <location evidence="2 11">Cell membrane</location>
        <topology evidence="2 11">Lipid-anchor</topology>
    </subcellularLocation>
</comment>
<feature type="domain" description="PpiC" evidence="14">
    <location>
        <begin position="137"/>
        <end position="231"/>
    </location>
</feature>
<evidence type="ECO:0000256" key="10">
    <source>
        <dbReference type="ARBA" id="ARBA00023288"/>
    </source>
</evidence>
<feature type="signal peptide" evidence="13">
    <location>
        <begin position="1"/>
        <end position="25"/>
    </location>
</feature>
<keyword evidence="4 11" id="KW-1003">Cell membrane</keyword>
<dbReference type="HAMAP" id="MF_01145">
    <property type="entry name" value="Foldase_PrsA"/>
    <property type="match status" value="1"/>
</dbReference>
<evidence type="ECO:0000313" key="16">
    <source>
        <dbReference type="Proteomes" id="UP001290462"/>
    </source>
</evidence>
<keyword evidence="5 11" id="KW-0732">Signal</keyword>
<dbReference type="InterPro" id="IPR050245">
    <property type="entry name" value="PrsA_foldase"/>
</dbReference>
<comment type="caution">
    <text evidence="15">The sequence shown here is derived from an EMBL/GenBank/DDBJ whole genome shotgun (WGS) entry which is preliminary data.</text>
</comment>
<keyword evidence="6 11" id="KW-0697">Rotamase</keyword>
<evidence type="ECO:0000256" key="1">
    <source>
        <dbReference type="ARBA" id="ARBA00000971"/>
    </source>
</evidence>
<dbReference type="RefSeq" id="WP_322808483.1">
    <property type="nucleotide sequence ID" value="NZ_JAVBVO010000002.1"/>
</dbReference>
<evidence type="ECO:0000256" key="2">
    <source>
        <dbReference type="ARBA" id="ARBA00004193"/>
    </source>
</evidence>
<feature type="region of interest" description="Disordered" evidence="12">
    <location>
        <begin position="293"/>
        <end position="318"/>
    </location>
</feature>
<keyword evidence="8 11" id="KW-0564">Palmitate</keyword>
<dbReference type="InterPro" id="IPR046357">
    <property type="entry name" value="PPIase_dom_sf"/>
</dbReference>
<evidence type="ECO:0000256" key="9">
    <source>
        <dbReference type="ARBA" id="ARBA00023235"/>
    </source>
</evidence>
<evidence type="ECO:0000256" key="6">
    <source>
        <dbReference type="ARBA" id="ARBA00023110"/>
    </source>
</evidence>
<dbReference type="EMBL" id="JAVBVO010000002">
    <property type="protein sequence ID" value="MDZ5757661.1"/>
    <property type="molecule type" value="Genomic_DNA"/>
</dbReference>
<dbReference type="SUPFAM" id="SSF109998">
    <property type="entry name" value="Triger factor/SurA peptide-binding domain-like"/>
    <property type="match status" value="1"/>
</dbReference>
<organism evidence="15 16">
    <name type="scientific">Carnobacterium maltaromaticum</name>
    <name type="common">Carnobacterium piscicola</name>
    <dbReference type="NCBI Taxonomy" id="2751"/>
    <lineage>
        <taxon>Bacteria</taxon>
        <taxon>Bacillati</taxon>
        <taxon>Bacillota</taxon>
        <taxon>Bacilli</taxon>
        <taxon>Lactobacillales</taxon>
        <taxon>Carnobacteriaceae</taxon>
        <taxon>Carnobacterium</taxon>
    </lineage>
</organism>
<dbReference type="GO" id="GO:0003755">
    <property type="term" value="F:peptidyl-prolyl cis-trans isomerase activity"/>
    <property type="evidence" value="ECO:0007669"/>
    <property type="project" value="UniProtKB-UniRule"/>
</dbReference>
<dbReference type="InterPro" id="IPR000297">
    <property type="entry name" value="PPIase_PpiC"/>
</dbReference>
<comment type="similarity">
    <text evidence="3 11">Belongs to the PrsA family.</text>
</comment>
<evidence type="ECO:0000256" key="7">
    <source>
        <dbReference type="ARBA" id="ARBA00023136"/>
    </source>
</evidence>
<evidence type="ECO:0000256" key="5">
    <source>
        <dbReference type="ARBA" id="ARBA00022729"/>
    </source>
</evidence>
<dbReference type="InterPro" id="IPR027304">
    <property type="entry name" value="Trigger_fact/SurA_dom_sf"/>
</dbReference>
<evidence type="ECO:0000259" key="14">
    <source>
        <dbReference type="PROSITE" id="PS50198"/>
    </source>
</evidence>
<evidence type="ECO:0000256" key="3">
    <source>
        <dbReference type="ARBA" id="ARBA00006071"/>
    </source>
</evidence>
<proteinExistence type="inferred from homology"/>
<accession>A0AAW9JVZ8</accession>
<reference evidence="15" key="1">
    <citation type="submission" date="2023-08" db="EMBL/GenBank/DDBJ databases">
        <title>Genomic characterization of piscicolin 126 produced by Carnobacterium maltaromaticum CM22 strain isolated from salmon (Salmo salar).</title>
        <authorList>
            <person name="Gonzalez-Gragera E."/>
            <person name="Garcia-Lopez J.D."/>
            <person name="Teso-Perez C."/>
            <person name="Gimenez-Hernandez I."/>
            <person name="Peralta-Sanchez J.M."/>
            <person name="Valdivia E."/>
            <person name="Montalban-Lopez M."/>
            <person name="Martin-Platero A.M."/>
            <person name="Banos A."/>
            <person name="Martinez-Bueno M."/>
        </authorList>
    </citation>
    <scope>NUCLEOTIDE SEQUENCE</scope>
    <source>
        <strain evidence="15">CM22</strain>
    </source>
</reference>
<keyword evidence="7 11" id="KW-0472">Membrane</keyword>
<dbReference type="InterPro" id="IPR023059">
    <property type="entry name" value="Foldase_PrsA"/>
</dbReference>
<protein>
    <recommendedName>
        <fullName evidence="11">Foldase protein PrsA</fullName>
        <ecNumber evidence="11">5.2.1.8</ecNumber>
    </recommendedName>
</protein>
<keyword evidence="9 11" id="KW-0413">Isomerase</keyword>
<evidence type="ECO:0000256" key="13">
    <source>
        <dbReference type="SAM" id="SignalP"/>
    </source>
</evidence>
<gene>
    <name evidence="11" type="primary">prsA</name>
    <name evidence="15" type="ORF">RAK27_03230</name>
</gene>
<dbReference type="GO" id="GO:0006457">
    <property type="term" value="P:protein folding"/>
    <property type="evidence" value="ECO:0007669"/>
    <property type="project" value="UniProtKB-UniRule"/>
</dbReference>
<dbReference type="AlphaFoldDB" id="A0AAW9JVZ8"/>
<dbReference type="PANTHER" id="PTHR47245">
    <property type="entry name" value="PEPTIDYLPROLYL ISOMERASE"/>
    <property type="match status" value="1"/>
</dbReference>